<name>C5KU14_PERM5</name>
<evidence type="ECO:0000313" key="3">
    <source>
        <dbReference type="Proteomes" id="UP000007800"/>
    </source>
</evidence>
<reference evidence="2 3" key="1">
    <citation type="submission" date="2008-07" db="EMBL/GenBank/DDBJ databases">
        <authorList>
            <person name="El-Sayed N."/>
            <person name="Caler E."/>
            <person name="Inman J."/>
            <person name="Amedeo P."/>
            <person name="Hass B."/>
            <person name="Wortman J."/>
        </authorList>
    </citation>
    <scope>NUCLEOTIDE SEQUENCE [LARGE SCALE GENOMIC DNA]</scope>
    <source>
        <strain evidence="3">ATCC 50983 / TXsc</strain>
    </source>
</reference>
<organism evidence="3">
    <name type="scientific">Perkinsus marinus (strain ATCC 50983 / TXsc)</name>
    <dbReference type="NCBI Taxonomy" id="423536"/>
    <lineage>
        <taxon>Eukaryota</taxon>
        <taxon>Sar</taxon>
        <taxon>Alveolata</taxon>
        <taxon>Perkinsozoa</taxon>
        <taxon>Perkinsea</taxon>
        <taxon>Perkinsida</taxon>
        <taxon>Perkinsidae</taxon>
        <taxon>Perkinsus</taxon>
    </lineage>
</organism>
<dbReference type="RefSeq" id="XP_002780261.1">
    <property type="nucleotide sequence ID" value="XM_002780215.1"/>
</dbReference>
<evidence type="ECO:0000313" key="2">
    <source>
        <dbReference type="EMBL" id="EER12056.1"/>
    </source>
</evidence>
<accession>C5KU14</accession>
<dbReference type="EMBL" id="GG676180">
    <property type="protein sequence ID" value="EER12056.1"/>
    <property type="molecule type" value="Genomic_DNA"/>
</dbReference>
<dbReference type="AlphaFoldDB" id="C5KU14"/>
<feature type="coiled-coil region" evidence="1">
    <location>
        <begin position="103"/>
        <end position="144"/>
    </location>
</feature>
<dbReference type="Proteomes" id="UP000007800">
    <property type="component" value="Unassembled WGS sequence"/>
</dbReference>
<proteinExistence type="predicted"/>
<gene>
    <name evidence="2" type="ORF">Pmar_PMAR019162</name>
</gene>
<protein>
    <submittedName>
        <fullName evidence="2">Uncharacterized protein</fullName>
    </submittedName>
</protein>
<dbReference type="GeneID" id="9060969"/>
<dbReference type="GO" id="GO:0046556">
    <property type="term" value="F:alpha-L-arabinofuranosidase activity"/>
    <property type="evidence" value="ECO:0007669"/>
    <property type="project" value="InterPro"/>
</dbReference>
<keyword evidence="1" id="KW-0175">Coiled coil</keyword>
<dbReference type="GO" id="GO:0046373">
    <property type="term" value="P:L-arabinose metabolic process"/>
    <property type="evidence" value="ECO:0007669"/>
    <property type="project" value="InterPro"/>
</dbReference>
<sequence>MYLLTLRSGELDPSTAVATPSRVPNGTTCLIMLEPSSQPGGTHVSLKFSRTLYVISPLGHPDLFLRHSNWKLQCDPVGSGTEFNGDATFRCVLVPVKEEPSEVEILSKKLAKLIARRNSYKQQLVSLKQKFENAKTLVQSLKKDITATEKLVSHTTPLSNLSPSQRA</sequence>
<dbReference type="SUPFAM" id="SSF110221">
    <property type="entry name" value="AbfB domain"/>
    <property type="match status" value="1"/>
</dbReference>
<dbReference type="InParanoid" id="C5KU14"/>
<dbReference type="InterPro" id="IPR036195">
    <property type="entry name" value="AbfB_ABD_sf"/>
</dbReference>
<keyword evidence="3" id="KW-1185">Reference proteome</keyword>
<dbReference type="OrthoDB" id="10448605at2759"/>
<evidence type="ECO:0000256" key="1">
    <source>
        <dbReference type="SAM" id="Coils"/>
    </source>
</evidence>